<dbReference type="EMBL" id="LUCM01006807">
    <property type="protein sequence ID" value="KAA0190744.1"/>
    <property type="molecule type" value="Genomic_DNA"/>
</dbReference>
<gene>
    <name evidence="2" type="ORF">FBUS_08111</name>
</gene>
<evidence type="ECO:0000313" key="2">
    <source>
        <dbReference type="EMBL" id="KAA0190744.1"/>
    </source>
</evidence>
<accession>A0A8E0RXV2</accession>
<sequence length="604" mass="66330">EFSRSYQDALVLPEHFPSSSDTSSSHQAIACPPMPVAVCSPTSPGALARYASSPIDNQRRPFTSRISLSGIMNTGGDTDNTDLNDLMLPQDDIDETTFSELIPSVTEPDSGSPISLAFAVPHPVDDLPNPNPGDLVNGWVGGQNSYSKHVLQNSHDACAFGLHQCPTPSLEPTTEGLEWDDSGDLHGLQKLTVLFIFPTELQPDSIGNQFGRFSLPLIDGFGKHGCLGTRTGSEATILSGTEQIPVDRLHHSAFTVAAETKETVVPERGQHLTKHQQQKQQNQQHLSNGNHKIGPLSSQLSPHSFNGRVSKKFPPVCCSTPAQHLSDMRIDRQLHPNSESQSGWLASTESPTIPMQRTRNNLAVPVLSGTARLHSDPFGRDSQSVNGKSTETVHSLFSNAPTGNGLTDTSRSQGNLNHVLLALIGTECFENSLSHLESIRTRDAVPLLRLLDRLERGPAVHTGDATTSKSPCGALETSTQDLDRERMQLDIDRSFLRFYMKELNSWKQFADTLRNSASIGNSYETHNTTSDSEVCHTRLVVDAFCDWLSVLENRSVFIMCFVHLLQDSLKFRTHAHMPFALFFEPDTVKKRDLFVCIGVLIMPV</sequence>
<dbReference type="OrthoDB" id="6252562at2759"/>
<feature type="non-terminal residue" evidence="2">
    <location>
        <position position="1"/>
    </location>
</feature>
<keyword evidence="3" id="KW-1185">Reference proteome</keyword>
<evidence type="ECO:0000313" key="3">
    <source>
        <dbReference type="Proteomes" id="UP000728185"/>
    </source>
</evidence>
<organism evidence="2 3">
    <name type="scientific">Fasciolopsis buskii</name>
    <dbReference type="NCBI Taxonomy" id="27845"/>
    <lineage>
        <taxon>Eukaryota</taxon>
        <taxon>Metazoa</taxon>
        <taxon>Spiralia</taxon>
        <taxon>Lophotrochozoa</taxon>
        <taxon>Platyhelminthes</taxon>
        <taxon>Trematoda</taxon>
        <taxon>Digenea</taxon>
        <taxon>Plagiorchiida</taxon>
        <taxon>Echinostomata</taxon>
        <taxon>Echinostomatoidea</taxon>
        <taxon>Fasciolidae</taxon>
        <taxon>Fasciolopsis</taxon>
    </lineage>
</organism>
<dbReference type="Proteomes" id="UP000728185">
    <property type="component" value="Unassembled WGS sequence"/>
</dbReference>
<dbReference type="AlphaFoldDB" id="A0A8E0RXV2"/>
<name>A0A8E0RXV2_9TREM</name>
<evidence type="ECO:0000256" key="1">
    <source>
        <dbReference type="SAM" id="MobiDB-lite"/>
    </source>
</evidence>
<reference evidence="2" key="1">
    <citation type="submission" date="2019-05" db="EMBL/GenBank/DDBJ databases">
        <title>Annotation for the trematode Fasciolopsis buski.</title>
        <authorList>
            <person name="Choi Y.-J."/>
        </authorList>
    </citation>
    <scope>NUCLEOTIDE SEQUENCE</scope>
    <source>
        <strain evidence="2">HT</strain>
        <tissue evidence="2">Whole worm</tissue>
    </source>
</reference>
<comment type="caution">
    <text evidence="2">The sequence shown here is derived from an EMBL/GenBank/DDBJ whole genome shotgun (WGS) entry which is preliminary data.</text>
</comment>
<protein>
    <submittedName>
        <fullName evidence="2">Uncharacterized protein</fullName>
    </submittedName>
</protein>
<proteinExistence type="predicted"/>
<feature type="region of interest" description="Disordered" evidence="1">
    <location>
        <begin position="265"/>
        <end position="305"/>
    </location>
</feature>